<dbReference type="PROSITE" id="PS00018">
    <property type="entry name" value="EF_HAND_1"/>
    <property type="match status" value="3"/>
</dbReference>
<dbReference type="CDD" id="cd00051">
    <property type="entry name" value="EFh"/>
    <property type="match status" value="2"/>
</dbReference>
<evidence type="ECO:0000259" key="4">
    <source>
        <dbReference type="PROSITE" id="PS50222"/>
    </source>
</evidence>
<dbReference type="InterPro" id="IPR011992">
    <property type="entry name" value="EF-hand-dom_pair"/>
</dbReference>
<dbReference type="PROSITE" id="PS50222">
    <property type="entry name" value="EF_HAND_2"/>
    <property type="match status" value="3"/>
</dbReference>
<evidence type="ECO:0000313" key="6">
    <source>
        <dbReference type="Proteomes" id="UP001235939"/>
    </source>
</evidence>
<feature type="domain" description="EF-hand" evidence="4">
    <location>
        <begin position="78"/>
        <end position="113"/>
    </location>
</feature>
<evidence type="ECO:0000256" key="2">
    <source>
        <dbReference type="ARBA" id="ARBA00022737"/>
    </source>
</evidence>
<dbReference type="Pfam" id="PF13499">
    <property type="entry name" value="EF-hand_7"/>
    <property type="match status" value="1"/>
</dbReference>
<reference evidence="5 6" key="1">
    <citation type="submission" date="2022-01" db="EMBL/GenBank/DDBJ databases">
        <title>A chromosomal length assembly of Cordylochernes scorpioides.</title>
        <authorList>
            <person name="Zeh D."/>
            <person name="Zeh J."/>
        </authorList>
    </citation>
    <scope>NUCLEOTIDE SEQUENCE [LARGE SCALE GENOMIC DNA]</scope>
    <source>
        <strain evidence="5">IN4F17</strain>
        <tissue evidence="5">Whole Body</tissue>
    </source>
</reference>
<feature type="domain" description="EF-hand" evidence="4">
    <location>
        <begin position="42"/>
        <end position="77"/>
    </location>
</feature>
<feature type="domain" description="EF-hand" evidence="4">
    <location>
        <begin position="129"/>
        <end position="164"/>
    </location>
</feature>
<keyword evidence="6" id="KW-1185">Reference proteome</keyword>
<dbReference type="SUPFAM" id="SSF47473">
    <property type="entry name" value="EF-hand"/>
    <property type="match status" value="1"/>
</dbReference>
<keyword evidence="3" id="KW-0106">Calcium</keyword>
<name>A0ABY6K4Z5_9ARAC</name>
<dbReference type="SMART" id="SM00054">
    <property type="entry name" value="EFh"/>
    <property type="match status" value="3"/>
</dbReference>
<protein>
    <submittedName>
        <fullName evidence="5">Ncs-2</fullName>
    </submittedName>
</protein>
<proteinExistence type="predicted"/>
<dbReference type="Proteomes" id="UP001235939">
    <property type="component" value="Chromosome 02"/>
</dbReference>
<evidence type="ECO:0000256" key="3">
    <source>
        <dbReference type="ARBA" id="ARBA00022837"/>
    </source>
</evidence>
<evidence type="ECO:0000256" key="1">
    <source>
        <dbReference type="ARBA" id="ARBA00022723"/>
    </source>
</evidence>
<keyword evidence="2" id="KW-0677">Repeat</keyword>
<gene>
    <name evidence="5" type="ORF">LAZ67_2003867</name>
</gene>
<dbReference type="InterPro" id="IPR028846">
    <property type="entry name" value="Recoverin"/>
</dbReference>
<organism evidence="5 6">
    <name type="scientific">Cordylochernes scorpioides</name>
    <dbReference type="NCBI Taxonomy" id="51811"/>
    <lineage>
        <taxon>Eukaryota</taxon>
        <taxon>Metazoa</taxon>
        <taxon>Ecdysozoa</taxon>
        <taxon>Arthropoda</taxon>
        <taxon>Chelicerata</taxon>
        <taxon>Arachnida</taxon>
        <taxon>Pseudoscorpiones</taxon>
        <taxon>Cheliferoidea</taxon>
        <taxon>Chernetidae</taxon>
        <taxon>Cordylochernes</taxon>
    </lineage>
</organism>
<dbReference type="Gene3D" id="1.10.238.10">
    <property type="entry name" value="EF-hand"/>
    <property type="match status" value="1"/>
</dbReference>
<dbReference type="PANTHER" id="PTHR23055">
    <property type="entry name" value="CALCIUM BINDING PROTEINS"/>
    <property type="match status" value="1"/>
</dbReference>
<sequence length="177" mass="20275">MLVSHSGLAIYKLLPLSVDCPSGRLNRTKFLDVYRMFFNSGNPDKFCDHVFRTFDMDSNGFIDFKEFLLAVGVTSSQSPEERLKWAFKMYDINADGKIEKREMVKIVATRGLALYEMLGPEVNDLPIDSPEDRVDMIFEKMDTNRDGSLSLDEFLYGCLEDPKLSRLLNVNPDANQR</sequence>
<dbReference type="PANTHER" id="PTHR23055:SF69">
    <property type="entry name" value="NEURONAL CALCIUM SENSOR 2"/>
    <property type="match status" value="1"/>
</dbReference>
<dbReference type="Pfam" id="PF13833">
    <property type="entry name" value="EF-hand_8"/>
    <property type="match status" value="1"/>
</dbReference>
<evidence type="ECO:0000313" key="5">
    <source>
        <dbReference type="EMBL" id="UYV63369.1"/>
    </source>
</evidence>
<dbReference type="InterPro" id="IPR018247">
    <property type="entry name" value="EF_Hand_1_Ca_BS"/>
</dbReference>
<accession>A0ABY6K4Z5</accession>
<keyword evidence="1" id="KW-0479">Metal-binding</keyword>
<dbReference type="PRINTS" id="PR00450">
    <property type="entry name" value="RECOVERIN"/>
</dbReference>
<dbReference type="InterPro" id="IPR002048">
    <property type="entry name" value="EF_hand_dom"/>
</dbReference>
<dbReference type="EMBL" id="CP092864">
    <property type="protein sequence ID" value="UYV63369.1"/>
    <property type="molecule type" value="Genomic_DNA"/>
</dbReference>